<accession>A0A8H7YA39</accession>
<feature type="compositionally biased region" description="Low complexity" evidence="1">
    <location>
        <begin position="227"/>
        <end position="241"/>
    </location>
</feature>
<feature type="region of interest" description="Disordered" evidence="1">
    <location>
        <begin position="226"/>
        <end position="253"/>
    </location>
</feature>
<feature type="region of interest" description="Disordered" evidence="1">
    <location>
        <begin position="155"/>
        <end position="209"/>
    </location>
</feature>
<evidence type="ECO:0000313" key="2">
    <source>
        <dbReference type="EMBL" id="KAG5174129.1"/>
    </source>
</evidence>
<name>A0A8H7YA39_PSICU</name>
<proteinExistence type="predicted"/>
<dbReference type="EMBL" id="JAFIQS010000001">
    <property type="protein sequence ID" value="KAG5174129.1"/>
    <property type="molecule type" value="Genomic_DNA"/>
</dbReference>
<protein>
    <submittedName>
        <fullName evidence="2">Uncharacterized protein</fullName>
    </submittedName>
</protein>
<reference evidence="2" key="1">
    <citation type="submission" date="2021-02" db="EMBL/GenBank/DDBJ databases">
        <title>Psilocybe cubensis genome.</title>
        <authorList>
            <person name="Mckernan K.J."/>
            <person name="Crawford S."/>
            <person name="Trippe A."/>
            <person name="Kane L.T."/>
            <person name="Mclaughlin S."/>
        </authorList>
    </citation>
    <scope>NUCLEOTIDE SEQUENCE [LARGE SCALE GENOMIC DNA]</scope>
    <source>
        <strain evidence="2">MGC-MH-2018</strain>
    </source>
</reference>
<gene>
    <name evidence="2" type="ORF">JR316_000787</name>
</gene>
<feature type="compositionally biased region" description="Basic and acidic residues" evidence="1">
    <location>
        <begin position="19"/>
        <end position="28"/>
    </location>
</feature>
<feature type="compositionally biased region" description="Basic residues" evidence="1">
    <location>
        <begin position="1"/>
        <end position="10"/>
    </location>
</feature>
<feature type="region of interest" description="Disordered" evidence="1">
    <location>
        <begin position="1"/>
        <end position="100"/>
    </location>
</feature>
<feature type="compositionally biased region" description="Low complexity" evidence="1">
    <location>
        <begin position="283"/>
        <end position="292"/>
    </location>
</feature>
<dbReference type="OrthoDB" id="3168445at2759"/>
<sequence>MSTKQKKRPIIRIQPQSAYDKESRDAALRARRLLPSPPDVVKSNRPAEEERQRMNAFKFGNPPSLLDKASLFPPHSRTSNDSPSPQTPPSPLSSAFHLPDDSFAQLELQLNPAADPHLLLKTNDNSPSTPIIVESPVQHRFSQDILVIDHAPPILSVDPPATRKRGMTDSTPRKSLNPFKRDKEKSLPIPVPEIKNSPSNDNPPTLRPRRLTMSASLNNLRRSFIGSLSRSSPSESTSKKSFNASHLPPSPTIPAQFAVQATASLGSRLASPLPSPTPDDHVPLLSPSARSPRPVVMYNRGSILLETANIEDDEVRRMTELAFLG</sequence>
<organism evidence="2">
    <name type="scientific">Psilocybe cubensis</name>
    <name type="common">Psychedelic mushroom</name>
    <name type="synonym">Stropharia cubensis</name>
    <dbReference type="NCBI Taxonomy" id="181762"/>
    <lineage>
        <taxon>Eukaryota</taxon>
        <taxon>Fungi</taxon>
        <taxon>Dikarya</taxon>
        <taxon>Basidiomycota</taxon>
        <taxon>Agaricomycotina</taxon>
        <taxon>Agaricomycetes</taxon>
        <taxon>Agaricomycetidae</taxon>
        <taxon>Agaricales</taxon>
        <taxon>Agaricineae</taxon>
        <taxon>Strophariaceae</taxon>
        <taxon>Psilocybe</taxon>
    </lineage>
</organism>
<evidence type="ECO:0000256" key="1">
    <source>
        <dbReference type="SAM" id="MobiDB-lite"/>
    </source>
</evidence>
<feature type="region of interest" description="Disordered" evidence="1">
    <location>
        <begin position="268"/>
        <end position="292"/>
    </location>
</feature>
<comment type="caution">
    <text evidence="2">The sequence shown here is derived from an EMBL/GenBank/DDBJ whole genome shotgun (WGS) entry which is preliminary data.</text>
</comment>
<dbReference type="AlphaFoldDB" id="A0A8H7YA39"/>